<evidence type="ECO:0000313" key="6">
    <source>
        <dbReference type="EMBL" id="VVA91212.1"/>
    </source>
</evidence>
<evidence type="ECO:0000256" key="2">
    <source>
        <dbReference type="ARBA" id="ARBA00009745"/>
    </source>
</evidence>
<evidence type="ECO:0000256" key="1">
    <source>
        <dbReference type="ARBA" id="ARBA00004496"/>
    </source>
</evidence>
<comment type="caution">
    <text evidence="6">The sequence shown here is derived from an EMBL/GenBank/DDBJ whole genome shotgun (WGS) entry which is preliminary data.</text>
</comment>
<dbReference type="PIRSF" id="PIRSF028043">
    <property type="entry name" value="PP2A_B56"/>
    <property type="match status" value="1"/>
</dbReference>
<dbReference type="PANTHER" id="PTHR10257">
    <property type="entry name" value="SERINE/THREONINE PROTEIN PHOSPHATASE 2A PP2A REGULATORY SUBUNIT B"/>
    <property type="match status" value="1"/>
</dbReference>
<dbReference type="InterPro" id="IPR002554">
    <property type="entry name" value="PP2A_B56"/>
</dbReference>
<protein>
    <recommendedName>
        <fullName evidence="4">Serine/threonine protein phosphatase 2A regulatory subunit</fullName>
    </recommendedName>
</protein>
<dbReference type="GO" id="GO:0019888">
    <property type="term" value="F:protein phosphatase regulator activity"/>
    <property type="evidence" value="ECO:0007669"/>
    <property type="project" value="UniProtKB-UniRule"/>
</dbReference>
<dbReference type="AlphaFoldDB" id="A0A565AQ86"/>
<dbReference type="Gene3D" id="1.25.10.10">
    <property type="entry name" value="Leucine-rich Repeat Variant"/>
    <property type="match status" value="1"/>
</dbReference>
<evidence type="ECO:0000256" key="3">
    <source>
        <dbReference type="ARBA" id="ARBA00022490"/>
    </source>
</evidence>
<dbReference type="GO" id="GO:0000159">
    <property type="term" value="C:protein phosphatase type 2A complex"/>
    <property type="evidence" value="ECO:0007669"/>
    <property type="project" value="UniProtKB-UniRule"/>
</dbReference>
<dbReference type="GO" id="GO:0005737">
    <property type="term" value="C:cytoplasm"/>
    <property type="evidence" value="ECO:0007669"/>
    <property type="project" value="UniProtKB-SubCell"/>
</dbReference>
<dbReference type="SUPFAM" id="SSF48371">
    <property type="entry name" value="ARM repeat"/>
    <property type="match status" value="1"/>
</dbReference>
<reference evidence="6" key="1">
    <citation type="submission" date="2019-07" db="EMBL/GenBank/DDBJ databases">
        <authorList>
            <person name="Dittberner H."/>
        </authorList>
    </citation>
    <scope>NUCLEOTIDE SEQUENCE [LARGE SCALE GENOMIC DNA]</scope>
</reference>
<organism evidence="6 7">
    <name type="scientific">Arabis nemorensis</name>
    <dbReference type="NCBI Taxonomy" id="586526"/>
    <lineage>
        <taxon>Eukaryota</taxon>
        <taxon>Viridiplantae</taxon>
        <taxon>Streptophyta</taxon>
        <taxon>Embryophyta</taxon>
        <taxon>Tracheophyta</taxon>
        <taxon>Spermatophyta</taxon>
        <taxon>Magnoliopsida</taxon>
        <taxon>eudicotyledons</taxon>
        <taxon>Gunneridae</taxon>
        <taxon>Pentapetalae</taxon>
        <taxon>rosids</taxon>
        <taxon>malvids</taxon>
        <taxon>Brassicales</taxon>
        <taxon>Brassicaceae</taxon>
        <taxon>Arabideae</taxon>
        <taxon>Arabis</taxon>
    </lineage>
</organism>
<dbReference type="Proteomes" id="UP000489600">
    <property type="component" value="Unassembled WGS sequence"/>
</dbReference>
<accession>A0A565AQ86</accession>
<dbReference type="OrthoDB" id="10264446at2759"/>
<feature type="region of interest" description="Disordered" evidence="5">
    <location>
        <begin position="1"/>
        <end position="75"/>
    </location>
</feature>
<dbReference type="GO" id="GO:0007165">
    <property type="term" value="P:signal transduction"/>
    <property type="evidence" value="ECO:0007669"/>
    <property type="project" value="InterPro"/>
</dbReference>
<evidence type="ECO:0000256" key="5">
    <source>
        <dbReference type="SAM" id="MobiDB-lite"/>
    </source>
</evidence>
<gene>
    <name evidence="6" type="ORF">ANE_LOCUS1657</name>
</gene>
<evidence type="ECO:0000313" key="7">
    <source>
        <dbReference type="Proteomes" id="UP000489600"/>
    </source>
</evidence>
<dbReference type="FunFam" id="1.25.10.10:FF:000041">
    <property type="entry name" value="Serine/threonine protein phosphatase 2A regulatory subunit"/>
    <property type="match status" value="1"/>
</dbReference>
<dbReference type="Pfam" id="PF01603">
    <property type="entry name" value="B56"/>
    <property type="match status" value="1"/>
</dbReference>
<evidence type="ECO:0000256" key="4">
    <source>
        <dbReference type="PIRNR" id="PIRNR028043"/>
    </source>
</evidence>
<comment type="function">
    <text evidence="4">The B regulatory subunit might modulate substrate selectivity and catalytic activity, and also might direct the localization of the catalytic enzyme to a particular subcellular compartment.</text>
</comment>
<dbReference type="InterPro" id="IPR011989">
    <property type="entry name" value="ARM-like"/>
</dbReference>
<dbReference type="InterPro" id="IPR016024">
    <property type="entry name" value="ARM-type_fold"/>
</dbReference>
<dbReference type="EMBL" id="CABITT030000001">
    <property type="protein sequence ID" value="VVA91212.1"/>
    <property type="molecule type" value="Genomic_DNA"/>
</dbReference>
<name>A0A565AQ86_9BRAS</name>
<comment type="subcellular location">
    <subcellularLocation>
        <location evidence="1">Cytoplasm</location>
    </subcellularLocation>
</comment>
<comment type="similarity">
    <text evidence="2">Belongs to the phosphatase 2A regulatory subunit B56 family.</text>
</comment>
<sequence length="487" mass="55960">MWKQILSKLPNKKSSSSKNHSSSNATASTSNSTTDNGAANSFPVNSPVPDSGVKDGNLKGNGNGSTPFEALPSFKDVPNPEKQNLFMKKLSLCCVVFDFADPTKNLKEKEVKRQTLLELVDYVASANGKFSETVIQEVVRMVSVNIFRTLNPQPRENKVIDALDLEEEEPSMDPAWPHLQLVYELLLRLIASPETDTKLAKKYIDQSFVSRLLDLFDSEDPRERDCLKTVLHRIYGKFMVNRPFIRKSINNIFYRFVFETEKHNGIAEFLEILGSIINGFALPLKEEHKVFLVRALLPLHKPKCLQMYHQQLSYCITQFVEKDCKLADTVIRGLLKSWPVTNSSKEIMFLNELEEVLEATQPPEFQRCMVPLFRRVARCLASLHFQVAERAFFLWNNDHIENLIMQNRKVILPIIFPALERNAQKHWNQAVHGLTLKVQKIFSDSDAELFKECLAKFRENESKEAEIEAKREATWKRLEEIGMQKQK</sequence>
<feature type="compositionally biased region" description="Low complexity" evidence="5">
    <location>
        <begin position="7"/>
        <end position="41"/>
    </location>
</feature>
<keyword evidence="3" id="KW-0963">Cytoplasm</keyword>
<dbReference type="PANTHER" id="PTHR10257:SF73">
    <property type="entry name" value="SERINE_THREONINE PROTEIN PHOSPHATASE 2A 57 KDA REGULATORY SUBUNIT B' THETA ISOFORM"/>
    <property type="match status" value="1"/>
</dbReference>
<keyword evidence="7" id="KW-1185">Reference proteome</keyword>
<proteinExistence type="inferred from homology"/>